<accession>A0A8H7CHE0</accession>
<keyword evidence="5" id="KW-1185">Reference proteome</keyword>
<feature type="transmembrane region" description="Helical" evidence="2">
    <location>
        <begin position="152"/>
        <end position="179"/>
    </location>
</feature>
<keyword evidence="2" id="KW-0812">Transmembrane</keyword>
<evidence type="ECO:0000256" key="2">
    <source>
        <dbReference type="SAM" id="Phobius"/>
    </source>
</evidence>
<protein>
    <submittedName>
        <fullName evidence="4">ABC transporter protein</fullName>
    </submittedName>
</protein>
<name>A0A8H7CHE0_9AGAR</name>
<dbReference type="Proteomes" id="UP000623467">
    <property type="component" value="Unassembled WGS sequence"/>
</dbReference>
<comment type="caution">
    <text evidence="4">The sequence shown here is derived from an EMBL/GenBank/DDBJ whole genome shotgun (WGS) entry which is preliminary data.</text>
</comment>
<keyword evidence="2" id="KW-0472">Membrane</keyword>
<organism evidence="4 5">
    <name type="scientific">Mycena sanguinolenta</name>
    <dbReference type="NCBI Taxonomy" id="230812"/>
    <lineage>
        <taxon>Eukaryota</taxon>
        <taxon>Fungi</taxon>
        <taxon>Dikarya</taxon>
        <taxon>Basidiomycota</taxon>
        <taxon>Agaricomycotina</taxon>
        <taxon>Agaricomycetes</taxon>
        <taxon>Agaricomycetidae</taxon>
        <taxon>Agaricales</taxon>
        <taxon>Marasmiineae</taxon>
        <taxon>Mycenaceae</taxon>
        <taxon>Mycena</taxon>
    </lineage>
</organism>
<keyword evidence="3" id="KW-0732">Signal</keyword>
<feature type="region of interest" description="Disordered" evidence="1">
    <location>
        <begin position="43"/>
        <end position="67"/>
    </location>
</feature>
<proteinExistence type="predicted"/>
<evidence type="ECO:0000256" key="1">
    <source>
        <dbReference type="SAM" id="MobiDB-lite"/>
    </source>
</evidence>
<keyword evidence="2" id="KW-1133">Transmembrane helix</keyword>
<feature type="signal peptide" evidence="3">
    <location>
        <begin position="1"/>
        <end position="22"/>
    </location>
</feature>
<feature type="compositionally biased region" description="Low complexity" evidence="1">
    <location>
        <begin position="116"/>
        <end position="136"/>
    </location>
</feature>
<evidence type="ECO:0000256" key="3">
    <source>
        <dbReference type="SAM" id="SignalP"/>
    </source>
</evidence>
<dbReference type="OrthoDB" id="3266475at2759"/>
<evidence type="ECO:0000313" key="5">
    <source>
        <dbReference type="Proteomes" id="UP000623467"/>
    </source>
</evidence>
<gene>
    <name evidence="4" type="ORF">MSAN_02222500</name>
</gene>
<feature type="region of interest" description="Disordered" evidence="1">
    <location>
        <begin position="266"/>
        <end position="291"/>
    </location>
</feature>
<dbReference type="EMBL" id="JACAZH010000033">
    <property type="protein sequence ID" value="KAF7337495.1"/>
    <property type="molecule type" value="Genomic_DNA"/>
</dbReference>
<dbReference type="AlphaFoldDB" id="A0A8H7CHE0"/>
<reference evidence="4" key="1">
    <citation type="submission" date="2020-05" db="EMBL/GenBank/DDBJ databases">
        <title>Mycena genomes resolve the evolution of fungal bioluminescence.</title>
        <authorList>
            <person name="Tsai I.J."/>
        </authorList>
    </citation>
    <scope>NUCLEOTIDE SEQUENCE</scope>
    <source>
        <strain evidence="4">160909Yilan</strain>
    </source>
</reference>
<evidence type="ECO:0000313" key="4">
    <source>
        <dbReference type="EMBL" id="KAF7337495.1"/>
    </source>
</evidence>
<sequence>MPPQATILRFYLTLVLLCYISARPLHPEMNAALDRGLGSLFGDDEDPLPEVPSSPETEKALPKRPHLPTIATEGLGGLLTAEGDILKVSSVQITTSSASRSASTFTSGAAITPFTATTSSSSSTSFPSPTMTPSDTKQASSSPGSEATEWKVIGIAAVSIGLIAGVILSILFFDSWWGFLLALVGKKKRGGTEDLVPDWANRDWEVKIASEDGHRYPTLASLESMTKKQDLTGTSPLISPTSDDARHSHSLVPTLPPPLYLPGGDPHPLEPLFRRPSASNRPVPHELVFRS</sequence>
<feature type="chain" id="PRO_5034061650" evidence="3">
    <location>
        <begin position="23"/>
        <end position="291"/>
    </location>
</feature>
<feature type="region of interest" description="Disordered" evidence="1">
    <location>
        <begin position="116"/>
        <end position="145"/>
    </location>
</feature>